<gene>
    <name evidence="3" type="ORF">TT172_LOCUS7469</name>
</gene>
<sequence length="87" mass="9723">EFPRALTGPRQGHLAIYLANQIARTAHSSHHGHLTPDPHRPQYLSSSQGVTIVECPPHSPNLNAIEHVWFCLDEALTRSRKLISIEV</sequence>
<feature type="non-terminal residue" evidence="3">
    <location>
        <position position="87"/>
    </location>
</feature>
<dbReference type="Gene3D" id="3.30.420.10">
    <property type="entry name" value="Ribonuclease H-like superfamily/Ribonuclease H"/>
    <property type="match status" value="1"/>
</dbReference>
<feature type="region of interest" description="Disordered" evidence="1">
    <location>
        <begin position="27"/>
        <end position="46"/>
    </location>
</feature>
<dbReference type="Proteomes" id="UP000289323">
    <property type="component" value="Unassembled WGS sequence"/>
</dbReference>
<feature type="non-terminal residue" evidence="3">
    <location>
        <position position="1"/>
    </location>
</feature>
<reference evidence="3 4" key="1">
    <citation type="submission" date="2018-04" db="EMBL/GenBank/DDBJ databases">
        <authorList>
            <person name="Huttner S."/>
            <person name="Dainat J."/>
        </authorList>
    </citation>
    <scope>NUCLEOTIDE SEQUENCE [LARGE SCALE GENOMIC DNA]</scope>
</reference>
<dbReference type="Pfam" id="PF13358">
    <property type="entry name" value="DDE_3"/>
    <property type="match status" value="1"/>
</dbReference>
<accession>A0A446BRN0</accession>
<dbReference type="EMBL" id="OUUZ01000015">
    <property type="protein sequence ID" value="SPQ25050.1"/>
    <property type="molecule type" value="Genomic_DNA"/>
</dbReference>
<evidence type="ECO:0000256" key="1">
    <source>
        <dbReference type="SAM" id="MobiDB-lite"/>
    </source>
</evidence>
<proteinExistence type="predicted"/>
<evidence type="ECO:0000313" key="3">
    <source>
        <dbReference type="EMBL" id="SPQ25050.1"/>
    </source>
</evidence>
<dbReference type="InterPro" id="IPR038717">
    <property type="entry name" value="Tc1-like_DDE_dom"/>
</dbReference>
<protein>
    <submittedName>
        <fullName evidence="3">4a494968-872a-42f7-b7e8-1d72ebf10730</fullName>
    </submittedName>
</protein>
<name>A0A446BRN0_9PEZI</name>
<dbReference type="GO" id="GO:0003676">
    <property type="term" value="F:nucleic acid binding"/>
    <property type="evidence" value="ECO:0007669"/>
    <property type="project" value="InterPro"/>
</dbReference>
<dbReference type="InterPro" id="IPR036397">
    <property type="entry name" value="RNaseH_sf"/>
</dbReference>
<evidence type="ECO:0000259" key="2">
    <source>
        <dbReference type="Pfam" id="PF13358"/>
    </source>
</evidence>
<evidence type="ECO:0000313" key="4">
    <source>
        <dbReference type="Proteomes" id="UP000289323"/>
    </source>
</evidence>
<organism evidence="3 4">
    <name type="scientific">Thermothielavioides terrestris</name>
    <dbReference type="NCBI Taxonomy" id="2587410"/>
    <lineage>
        <taxon>Eukaryota</taxon>
        <taxon>Fungi</taxon>
        <taxon>Dikarya</taxon>
        <taxon>Ascomycota</taxon>
        <taxon>Pezizomycotina</taxon>
        <taxon>Sordariomycetes</taxon>
        <taxon>Sordariomycetidae</taxon>
        <taxon>Sordariales</taxon>
        <taxon>Chaetomiaceae</taxon>
        <taxon>Thermothielavioides</taxon>
    </lineage>
</organism>
<feature type="domain" description="Tc1-like transposase DDE" evidence="2">
    <location>
        <begin position="43"/>
        <end position="84"/>
    </location>
</feature>
<dbReference type="AlphaFoldDB" id="A0A446BRN0"/>